<dbReference type="RefSeq" id="WP_203884811.1">
    <property type="nucleotide sequence ID" value="NZ_BAABHH010000004.1"/>
</dbReference>
<proteinExistence type="predicted"/>
<dbReference type="EMBL" id="BONV01000020">
    <property type="protein sequence ID" value="GIG81436.1"/>
    <property type="molecule type" value="Genomic_DNA"/>
</dbReference>
<keyword evidence="3" id="KW-1185">Reference proteome</keyword>
<accession>A0A8J3PUQ5</accession>
<dbReference type="AlphaFoldDB" id="A0A8J3PUQ5"/>
<evidence type="ECO:0000313" key="2">
    <source>
        <dbReference type="EMBL" id="GIG81436.1"/>
    </source>
</evidence>
<keyword evidence="1" id="KW-1133">Transmembrane helix</keyword>
<reference evidence="2 3" key="1">
    <citation type="submission" date="2021-01" db="EMBL/GenBank/DDBJ databases">
        <title>Whole genome shotgun sequence of Planotetraspora kaengkrachanensis NBRC 104272.</title>
        <authorList>
            <person name="Komaki H."/>
            <person name="Tamura T."/>
        </authorList>
    </citation>
    <scope>NUCLEOTIDE SEQUENCE [LARGE SCALE GENOMIC DNA]</scope>
    <source>
        <strain evidence="2 3">NBRC 104272</strain>
    </source>
</reference>
<name>A0A8J3PUQ5_9ACTN</name>
<keyword evidence="1" id="KW-0472">Membrane</keyword>
<feature type="transmembrane region" description="Helical" evidence="1">
    <location>
        <begin position="47"/>
        <end position="69"/>
    </location>
</feature>
<comment type="caution">
    <text evidence="2">The sequence shown here is derived from an EMBL/GenBank/DDBJ whole genome shotgun (WGS) entry which is preliminary data.</text>
</comment>
<gene>
    <name evidence="2" type="ORF">Pka01_45630</name>
</gene>
<feature type="transmembrane region" description="Helical" evidence="1">
    <location>
        <begin position="109"/>
        <end position="129"/>
    </location>
</feature>
<sequence length="136" mass="14783">MAGRVMMGVLHRIGRRGASLLFVALLNFVYAVSLLTIPPESRGSPGIAFLELLLPLPMWAAIWGTVGLTCMVQALMLTDRLAFAAASLLMVVWGTVYLLGWAVGEIPRGFVSAVIWLGFAGWLAIISGWREARRDP</sequence>
<organism evidence="2 3">
    <name type="scientific">Planotetraspora kaengkrachanensis</name>
    <dbReference type="NCBI Taxonomy" id="575193"/>
    <lineage>
        <taxon>Bacteria</taxon>
        <taxon>Bacillati</taxon>
        <taxon>Actinomycetota</taxon>
        <taxon>Actinomycetes</taxon>
        <taxon>Streptosporangiales</taxon>
        <taxon>Streptosporangiaceae</taxon>
        <taxon>Planotetraspora</taxon>
    </lineage>
</organism>
<evidence type="ECO:0000313" key="3">
    <source>
        <dbReference type="Proteomes" id="UP000630097"/>
    </source>
</evidence>
<dbReference type="Proteomes" id="UP000630097">
    <property type="component" value="Unassembled WGS sequence"/>
</dbReference>
<protein>
    <submittedName>
        <fullName evidence="2">Uncharacterized protein</fullName>
    </submittedName>
</protein>
<evidence type="ECO:0000256" key="1">
    <source>
        <dbReference type="SAM" id="Phobius"/>
    </source>
</evidence>
<feature type="transmembrane region" description="Helical" evidence="1">
    <location>
        <begin position="81"/>
        <end position="103"/>
    </location>
</feature>
<keyword evidence="1" id="KW-0812">Transmembrane</keyword>